<accession>A0A1S6IPR3</accession>
<dbReference type="Proteomes" id="UP000188993">
    <property type="component" value="Chromosome"/>
</dbReference>
<protein>
    <recommendedName>
        <fullName evidence="3">Peptidase C39-like domain-containing protein</fullName>
    </recommendedName>
</protein>
<dbReference type="RefSeq" id="WP_062472328.1">
    <property type="nucleotide sequence ID" value="NZ_BBYN01000045.1"/>
</dbReference>
<keyword evidence="2" id="KW-1185">Reference proteome</keyword>
<evidence type="ECO:0008006" key="3">
    <source>
        <dbReference type="Google" id="ProtNLM"/>
    </source>
</evidence>
<name>A0A1S6IPR3_9LACT</name>
<evidence type="ECO:0000313" key="2">
    <source>
        <dbReference type="Proteomes" id="UP000188993"/>
    </source>
</evidence>
<organism evidence="1 2">
    <name type="scientific">Jeotgalibaca dankookensis</name>
    <dbReference type="NCBI Taxonomy" id="708126"/>
    <lineage>
        <taxon>Bacteria</taxon>
        <taxon>Bacillati</taxon>
        <taxon>Bacillota</taxon>
        <taxon>Bacilli</taxon>
        <taxon>Lactobacillales</taxon>
        <taxon>Carnobacteriaceae</taxon>
        <taxon>Jeotgalibaca</taxon>
    </lineage>
</organism>
<evidence type="ECO:0000313" key="1">
    <source>
        <dbReference type="EMBL" id="AQS53553.1"/>
    </source>
</evidence>
<proteinExistence type="predicted"/>
<sequence length="176" mass="20183">MADLPNKWTGLQPSRFLKYRSWINKQKPGICGTYCAAVLLHDAIYQKTNHSLSKEKLLNGLKPVVDGALPYRGTFFWDIANGLRRLLNQSKIWRIRTGLLPETIVVKQLSSDHPQPVIVGTTKYLNSKYKNHWLVVYAYGYNESGKLFFRAYDNHGRCKAVVPASQTLACVWLEER</sequence>
<dbReference type="OrthoDB" id="2155895at2"/>
<dbReference type="KEGG" id="jda:BW727_101186"/>
<dbReference type="EMBL" id="CP019728">
    <property type="protein sequence ID" value="AQS53553.1"/>
    <property type="molecule type" value="Genomic_DNA"/>
</dbReference>
<dbReference type="AlphaFoldDB" id="A0A1S6IPR3"/>
<dbReference type="STRING" id="708126.BW727_101186"/>
<gene>
    <name evidence="1" type="ORF">BW727_101186</name>
</gene>
<reference evidence="1 2" key="1">
    <citation type="journal article" date="2014" name="Int. J. Syst. Evol. Microbiol.">
        <title>Jeotgalibaca dankookensis gen. nov., sp. nov., a member of the family Carnobacteriaceae, isolated from seujeot (Korean traditional food).</title>
        <authorList>
            <person name="Lee D.G."/>
            <person name="Trujillo M.E."/>
            <person name="Kang H."/>
            <person name="Ahn T.Y."/>
        </authorList>
    </citation>
    <scope>NUCLEOTIDE SEQUENCE [LARGE SCALE GENOMIC DNA]</scope>
    <source>
        <strain evidence="1 2">EX-07</strain>
    </source>
</reference>